<evidence type="ECO:0000256" key="5">
    <source>
        <dbReference type="ARBA" id="ARBA00023136"/>
    </source>
</evidence>
<keyword evidence="5 10" id="KW-0472">Membrane</keyword>
<reference evidence="11 12" key="1">
    <citation type="submission" date="2020-02" db="EMBL/GenBank/DDBJ databases">
        <title>Acidophilic actinobacteria isolated from forest soil.</title>
        <authorList>
            <person name="Golinska P."/>
        </authorList>
    </citation>
    <scope>NUCLEOTIDE SEQUENCE [LARGE SCALE GENOMIC DNA]</scope>
    <source>
        <strain evidence="11 12">NL8</strain>
    </source>
</reference>
<dbReference type="InterPro" id="IPR003691">
    <property type="entry name" value="FluC"/>
</dbReference>
<comment type="caution">
    <text evidence="11">The sequence shown here is derived from an EMBL/GenBank/DDBJ whole genome shotgun (WGS) entry which is preliminary data.</text>
</comment>
<dbReference type="PANTHER" id="PTHR28259:SF1">
    <property type="entry name" value="FLUORIDE EXPORT PROTEIN 1-RELATED"/>
    <property type="match status" value="1"/>
</dbReference>
<accession>A0ABS5KK03</accession>
<comment type="subcellular location">
    <subcellularLocation>
        <location evidence="1 10">Cell membrane</location>
        <topology evidence="1 10">Multi-pass membrane protein</topology>
    </subcellularLocation>
</comment>
<feature type="binding site" evidence="10">
    <location>
        <position position="73"/>
    </location>
    <ligand>
        <name>Na(+)</name>
        <dbReference type="ChEBI" id="CHEBI:29101"/>
        <note>structural</note>
    </ligand>
</feature>
<comment type="similarity">
    <text evidence="7 10">Belongs to the fluoride channel Fluc/FEX (TC 1.A.43) family.</text>
</comment>
<evidence type="ECO:0000256" key="6">
    <source>
        <dbReference type="ARBA" id="ARBA00023303"/>
    </source>
</evidence>
<protein>
    <recommendedName>
        <fullName evidence="10">Fluoride-specific ion channel FluC</fullName>
    </recommendedName>
</protein>
<keyword evidence="12" id="KW-1185">Reference proteome</keyword>
<keyword evidence="3 10" id="KW-0812">Transmembrane</keyword>
<evidence type="ECO:0000256" key="7">
    <source>
        <dbReference type="ARBA" id="ARBA00035120"/>
    </source>
</evidence>
<dbReference type="Pfam" id="PF02537">
    <property type="entry name" value="CRCB"/>
    <property type="match status" value="1"/>
</dbReference>
<evidence type="ECO:0000256" key="8">
    <source>
        <dbReference type="ARBA" id="ARBA00035585"/>
    </source>
</evidence>
<feature type="transmembrane region" description="Helical" evidence="10">
    <location>
        <begin position="101"/>
        <end position="119"/>
    </location>
</feature>
<dbReference type="NCBIfam" id="NF010824">
    <property type="entry name" value="PRK14228.1"/>
    <property type="match status" value="1"/>
</dbReference>
<keyword evidence="2 10" id="KW-1003">Cell membrane</keyword>
<evidence type="ECO:0000256" key="2">
    <source>
        <dbReference type="ARBA" id="ARBA00022475"/>
    </source>
</evidence>
<keyword evidence="4 10" id="KW-1133">Transmembrane helix</keyword>
<keyword evidence="6 10" id="KW-0407">Ion channel</keyword>
<evidence type="ECO:0000256" key="4">
    <source>
        <dbReference type="ARBA" id="ARBA00022989"/>
    </source>
</evidence>
<dbReference type="NCBIfam" id="TIGR00494">
    <property type="entry name" value="crcB"/>
    <property type="match status" value="1"/>
</dbReference>
<comment type="activity regulation">
    <text evidence="10">Na(+) is not transported, but it plays an essential structural role and its presence is essential for fluoride channel function.</text>
</comment>
<dbReference type="HAMAP" id="MF_00454">
    <property type="entry name" value="FluC"/>
    <property type="match status" value="1"/>
</dbReference>
<organism evidence="11 12">
    <name type="scientific">Catenulispora pinistramenti</name>
    <dbReference type="NCBI Taxonomy" id="2705254"/>
    <lineage>
        <taxon>Bacteria</taxon>
        <taxon>Bacillati</taxon>
        <taxon>Actinomycetota</taxon>
        <taxon>Actinomycetes</taxon>
        <taxon>Catenulisporales</taxon>
        <taxon>Catenulisporaceae</taxon>
        <taxon>Catenulispora</taxon>
    </lineage>
</organism>
<comment type="function">
    <text evidence="9 10">Fluoride-specific ion channel. Important for reducing fluoride concentration in the cell, thus reducing its toxicity.</text>
</comment>
<sequence>MTLLGVAIASAIGAPARYLVDRFVASRNRGVFPWGTLVINVTGAFVLGVLVGMGAHHGLSKQAVAILGTGFCGAYTTFSTFSVETVRLVEERAFGKAVLNVGMSLAAGLLAGTAGLGLAQ</sequence>
<evidence type="ECO:0000313" key="12">
    <source>
        <dbReference type="Proteomes" id="UP000730482"/>
    </source>
</evidence>
<keyword evidence="10" id="KW-0406">Ion transport</keyword>
<keyword evidence="10" id="KW-0915">Sodium</keyword>
<name>A0ABS5KK03_9ACTN</name>
<dbReference type="Proteomes" id="UP000730482">
    <property type="component" value="Unassembled WGS sequence"/>
</dbReference>
<dbReference type="RefSeq" id="WP_212008193.1">
    <property type="nucleotide sequence ID" value="NZ_JAAFYZ010000014.1"/>
</dbReference>
<keyword evidence="10" id="KW-0813">Transport</keyword>
<evidence type="ECO:0000256" key="9">
    <source>
        <dbReference type="ARBA" id="ARBA00049940"/>
    </source>
</evidence>
<evidence type="ECO:0000313" key="11">
    <source>
        <dbReference type="EMBL" id="MBS2546547.1"/>
    </source>
</evidence>
<feature type="binding site" evidence="10">
    <location>
        <position position="76"/>
    </location>
    <ligand>
        <name>Na(+)</name>
        <dbReference type="ChEBI" id="CHEBI:29101"/>
        <note>structural</note>
    </ligand>
</feature>
<evidence type="ECO:0000256" key="10">
    <source>
        <dbReference type="HAMAP-Rule" id="MF_00454"/>
    </source>
</evidence>
<dbReference type="PANTHER" id="PTHR28259">
    <property type="entry name" value="FLUORIDE EXPORT PROTEIN 1-RELATED"/>
    <property type="match status" value="1"/>
</dbReference>
<evidence type="ECO:0000256" key="3">
    <source>
        <dbReference type="ARBA" id="ARBA00022692"/>
    </source>
</evidence>
<dbReference type="EMBL" id="JAAFYZ010000014">
    <property type="protein sequence ID" value="MBS2546547.1"/>
    <property type="molecule type" value="Genomic_DNA"/>
</dbReference>
<feature type="transmembrane region" description="Helical" evidence="10">
    <location>
        <begin position="32"/>
        <end position="51"/>
    </location>
</feature>
<gene>
    <name evidence="10 11" type="primary">crcB</name>
    <name evidence="10" type="synonym">fluC</name>
    <name evidence="11" type="ORF">KGQ19_06680</name>
</gene>
<feature type="transmembrane region" description="Helical" evidence="10">
    <location>
        <begin position="63"/>
        <end position="81"/>
    </location>
</feature>
<evidence type="ECO:0000256" key="1">
    <source>
        <dbReference type="ARBA" id="ARBA00004651"/>
    </source>
</evidence>
<keyword evidence="10" id="KW-0479">Metal-binding</keyword>
<comment type="catalytic activity">
    <reaction evidence="8">
        <text>fluoride(in) = fluoride(out)</text>
        <dbReference type="Rhea" id="RHEA:76159"/>
        <dbReference type="ChEBI" id="CHEBI:17051"/>
    </reaction>
    <physiologicalReaction direction="left-to-right" evidence="8">
        <dbReference type="Rhea" id="RHEA:76160"/>
    </physiologicalReaction>
</comment>
<proteinExistence type="inferred from homology"/>